<organism evidence="1 2">
    <name type="scientific">Portunus trituberculatus</name>
    <name type="common">Swimming crab</name>
    <name type="synonym">Neptunus trituberculatus</name>
    <dbReference type="NCBI Taxonomy" id="210409"/>
    <lineage>
        <taxon>Eukaryota</taxon>
        <taxon>Metazoa</taxon>
        <taxon>Ecdysozoa</taxon>
        <taxon>Arthropoda</taxon>
        <taxon>Crustacea</taxon>
        <taxon>Multicrustacea</taxon>
        <taxon>Malacostraca</taxon>
        <taxon>Eumalacostraca</taxon>
        <taxon>Eucarida</taxon>
        <taxon>Decapoda</taxon>
        <taxon>Pleocyemata</taxon>
        <taxon>Brachyura</taxon>
        <taxon>Eubrachyura</taxon>
        <taxon>Portunoidea</taxon>
        <taxon>Portunidae</taxon>
        <taxon>Portuninae</taxon>
        <taxon>Portunus</taxon>
    </lineage>
</organism>
<comment type="caution">
    <text evidence="1">The sequence shown here is derived from an EMBL/GenBank/DDBJ whole genome shotgun (WGS) entry which is preliminary data.</text>
</comment>
<protein>
    <submittedName>
        <fullName evidence="1">Uncharacterized protein</fullName>
    </submittedName>
</protein>
<sequence>MREQSLIIEIRFQSVKVILLSKPATLKGFDSVPEVVPLHVSNNGCPQLSDFKPGCRNPETTLHYPSRKSEEAGY</sequence>
<evidence type="ECO:0000313" key="2">
    <source>
        <dbReference type="Proteomes" id="UP000324222"/>
    </source>
</evidence>
<keyword evidence="2" id="KW-1185">Reference proteome</keyword>
<dbReference type="Proteomes" id="UP000324222">
    <property type="component" value="Unassembled WGS sequence"/>
</dbReference>
<dbReference type="EMBL" id="VSRR010001931">
    <property type="protein sequence ID" value="MPC28545.1"/>
    <property type="molecule type" value="Genomic_DNA"/>
</dbReference>
<proteinExistence type="predicted"/>
<dbReference type="AlphaFoldDB" id="A0A5B7E5F5"/>
<reference evidence="1 2" key="1">
    <citation type="submission" date="2019-05" db="EMBL/GenBank/DDBJ databases">
        <title>Another draft genome of Portunus trituberculatus and its Hox gene families provides insights of decapod evolution.</title>
        <authorList>
            <person name="Jeong J.-H."/>
            <person name="Song I."/>
            <person name="Kim S."/>
            <person name="Choi T."/>
            <person name="Kim D."/>
            <person name="Ryu S."/>
            <person name="Kim W."/>
        </authorList>
    </citation>
    <scope>NUCLEOTIDE SEQUENCE [LARGE SCALE GENOMIC DNA]</scope>
    <source>
        <tissue evidence="1">Muscle</tissue>
    </source>
</reference>
<accession>A0A5B7E5F5</accession>
<name>A0A5B7E5F5_PORTR</name>
<evidence type="ECO:0000313" key="1">
    <source>
        <dbReference type="EMBL" id="MPC28545.1"/>
    </source>
</evidence>
<gene>
    <name evidence="1" type="ORF">E2C01_021755</name>
</gene>